<reference evidence="1" key="1">
    <citation type="submission" date="2019-08" db="EMBL/GenBank/DDBJ databases">
        <authorList>
            <person name="Kucharzyk K."/>
            <person name="Murdoch R.W."/>
            <person name="Higgins S."/>
            <person name="Loffler F."/>
        </authorList>
    </citation>
    <scope>NUCLEOTIDE SEQUENCE</scope>
</reference>
<organism evidence="1">
    <name type="scientific">bioreactor metagenome</name>
    <dbReference type="NCBI Taxonomy" id="1076179"/>
    <lineage>
        <taxon>unclassified sequences</taxon>
        <taxon>metagenomes</taxon>
        <taxon>ecological metagenomes</taxon>
    </lineage>
</organism>
<dbReference type="AlphaFoldDB" id="A0A645DBN3"/>
<dbReference type="EMBL" id="VSSQ01034800">
    <property type="protein sequence ID" value="MPM86856.1"/>
    <property type="molecule type" value="Genomic_DNA"/>
</dbReference>
<comment type="caution">
    <text evidence="1">The sequence shown here is derived from an EMBL/GenBank/DDBJ whole genome shotgun (WGS) entry which is preliminary data.</text>
</comment>
<accession>A0A645DBN3</accession>
<proteinExistence type="predicted"/>
<evidence type="ECO:0000313" key="1">
    <source>
        <dbReference type="EMBL" id="MPM86856.1"/>
    </source>
</evidence>
<dbReference type="AntiFam" id="ANF00095">
    <property type="entry name" value="Shadow ORF (opposite ABC transporters)"/>
</dbReference>
<protein>
    <submittedName>
        <fullName evidence="1">Uncharacterized protein</fullName>
    </submittedName>
</protein>
<gene>
    <name evidence="1" type="ORF">SDC9_133948</name>
</gene>
<name>A0A645DBN3_9ZZZZ</name>
<sequence length="102" mass="11267">MLDSVGHFHLRQQLLGAGKAFGTRHTGIEQRQLDIGNRACAWNKIESLKHKADFAVTNLRKPVVRHITHGYTVEKIAALGGAVKGTDDVHQCRFSRAGCADY</sequence>